<protein>
    <submittedName>
        <fullName evidence="2">Uncharacterized protein</fullName>
    </submittedName>
</protein>
<keyword evidence="1" id="KW-0732">Signal</keyword>
<feature type="chain" id="PRO_5043889694" evidence="1">
    <location>
        <begin position="23"/>
        <end position="96"/>
    </location>
</feature>
<evidence type="ECO:0000313" key="2">
    <source>
        <dbReference type="EMBL" id="KAK9828440.1"/>
    </source>
</evidence>
<evidence type="ECO:0000256" key="1">
    <source>
        <dbReference type="SAM" id="SignalP"/>
    </source>
</evidence>
<organism evidence="2 3">
    <name type="scientific">Elliptochloris bilobata</name>
    <dbReference type="NCBI Taxonomy" id="381761"/>
    <lineage>
        <taxon>Eukaryota</taxon>
        <taxon>Viridiplantae</taxon>
        <taxon>Chlorophyta</taxon>
        <taxon>core chlorophytes</taxon>
        <taxon>Trebouxiophyceae</taxon>
        <taxon>Trebouxiophyceae incertae sedis</taxon>
        <taxon>Elliptochloris clade</taxon>
        <taxon>Elliptochloris</taxon>
    </lineage>
</organism>
<gene>
    <name evidence="2" type="ORF">WJX81_008685</name>
</gene>
<comment type="caution">
    <text evidence="2">The sequence shown here is derived from an EMBL/GenBank/DDBJ whole genome shotgun (WGS) entry which is preliminary data.</text>
</comment>
<reference evidence="2 3" key="1">
    <citation type="journal article" date="2024" name="Nat. Commun.">
        <title>Phylogenomics reveals the evolutionary origins of lichenization in chlorophyte algae.</title>
        <authorList>
            <person name="Puginier C."/>
            <person name="Libourel C."/>
            <person name="Otte J."/>
            <person name="Skaloud P."/>
            <person name="Haon M."/>
            <person name="Grisel S."/>
            <person name="Petersen M."/>
            <person name="Berrin J.G."/>
            <person name="Delaux P.M."/>
            <person name="Dal Grande F."/>
            <person name="Keller J."/>
        </authorList>
    </citation>
    <scope>NUCLEOTIDE SEQUENCE [LARGE SCALE GENOMIC DNA]</scope>
    <source>
        <strain evidence="2 3">SAG 245.80</strain>
    </source>
</reference>
<accession>A0AAW1R4G7</accession>
<dbReference type="AlphaFoldDB" id="A0AAW1R4G7"/>
<dbReference type="EMBL" id="JALJOU010000051">
    <property type="protein sequence ID" value="KAK9828440.1"/>
    <property type="molecule type" value="Genomic_DNA"/>
</dbReference>
<keyword evidence="3" id="KW-1185">Reference proteome</keyword>
<sequence>MGLAPASKVVPAVLAFLPLGYAVDEFIHWASATYSGGKMKADMPTLDGKWKEMEKIRLLNMEREGAPDEPVLMNPFRRGLPATVRNAEQLAEFGKN</sequence>
<evidence type="ECO:0000313" key="3">
    <source>
        <dbReference type="Proteomes" id="UP001445335"/>
    </source>
</evidence>
<feature type="signal peptide" evidence="1">
    <location>
        <begin position="1"/>
        <end position="22"/>
    </location>
</feature>
<proteinExistence type="predicted"/>
<name>A0AAW1R4G7_9CHLO</name>
<dbReference type="Proteomes" id="UP001445335">
    <property type="component" value="Unassembled WGS sequence"/>
</dbReference>